<feature type="signal peptide" evidence="1">
    <location>
        <begin position="1"/>
        <end position="27"/>
    </location>
</feature>
<evidence type="ECO:0000313" key="3">
    <source>
        <dbReference type="Proteomes" id="UP000292685"/>
    </source>
</evidence>
<dbReference type="RefSeq" id="WP_130450750.1">
    <property type="nucleotide sequence ID" value="NZ_SHLA01000001.1"/>
</dbReference>
<gene>
    <name evidence="2" type="ORF">EV380_1770</name>
</gene>
<feature type="chain" id="PRO_5038918220" evidence="1">
    <location>
        <begin position="28"/>
        <end position="177"/>
    </location>
</feature>
<protein>
    <submittedName>
        <fullName evidence="2">Putative lipoprotein with Yx(FWY)xxD motif</fullName>
    </submittedName>
</protein>
<dbReference type="GO" id="GO:0043448">
    <property type="term" value="P:alkane catabolic process"/>
    <property type="evidence" value="ECO:0007669"/>
    <property type="project" value="TreeGrafter"/>
</dbReference>
<dbReference type="Proteomes" id="UP000292685">
    <property type="component" value="Unassembled WGS sequence"/>
</dbReference>
<keyword evidence="2" id="KW-0449">Lipoprotein</keyword>
<evidence type="ECO:0000313" key="2">
    <source>
        <dbReference type="EMBL" id="RZU62180.1"/>
    </source>
</evidence>
<dbReference type="PROSITE" id="PS51257">
    <property type="entry name" value="PROKAR_LIPOPROTEIN"/>
    <property type="match status" value="1"/>
</dbReference>
<comment type="caution">
    <text evidence="2">The sequence shown here is derived from an EMBL/GenBank/DDBJ whole genome shotgun (WGS) entry which is preliminary data.</text>
</comment>
<evidence type="ECO:0000256" key="1">
    <source>
        <dbReference type="SAM" id="SignalP"/>
    </source>
</evidence>
<dbReference type="PANTHER" id="PTHR39335">
    <property type="entry name" value="BLL4220 PROTEIN"/>
    <property type="match status" value="1"/>
</dbReference>
<dbReference type="OrthoDB" id="597632at2"/>
<name>A0A4Q8AD77_9MICC</name>
<keyword evidence="3" id="KW-1185">Reference proteome</keyword>
<dbReference type="AlphaFoldDB" id="A0A4Q8AD77"/>
<proteinExistence type="predicted"/>
<dbReference type="InterPro" id="IPR005297">
    <property type="entry name" value="Lipoprotein_repeat"/>
</dbReference>
<sequence>MTTTRTNTTTRAAFRCAALVAAGTLFLAGCGNGAGGGYGGGTGAEETTQAPDDSMAADVDLSTAETDLGTVVTDGDGNTLYYFTNDTAGAGESACTGDCLTAWPIAVATGAEPAVDEAITAEVGTIESPDGQLHLTLGGMPLYYFAQDGAPGDANGQGVNDVWYVVAPDGEMITDGE</sequence>
<dbReference type="EMBL" id="SHLA01000001">
    <property type="protein sequence ID" value="RZU62180.1"/>
    <property type="molecule type" value="Genomic_DNA"/>
</dbReference>
<dbReference type="PANTHER" id="PTHR39335:SF1">
    <property type="entry name" value="BLL4220 PROTEIN"/>
    <property type="match status" value="1"/>
</dbReference>
<accession>A0A4Q8AD77</accession>
<reference evidence="2 3" key="1">
    <citation type="submission" date="2019-02" db="EMBL/GenBank/DDBJ databases">
        <title>Sequencing the genomes of 1000 actinobacteria strains.</title>
        <authorList>
            <person name="Klenk H.-P."/>
        </authorList>
    </citation>
    <scope>NUCLEOTIDE SEQUENCE [LARGE SCALE GENOMIC DNA]</scope>
    <source>
        <strain evidence="2 3">DSM 17364</strain>
    </source>
</reference>
<keyword evidence="1" id="KW-0732">Signal</keyword>
<dbReference type="Pfam" id="PF03640">
    <property type="entry name" value="Lipoprotein_15"/>
    <property type="match status" value="2"/>
</dbReference>
<organism evidence="2 3">
    <name type="scientific">Zhihengliuella halotolerans</name>
    <dbReference type="NCBI Taxonomy" id="370736"/>
    <lineage>
        <taxon>Bacteria</taxon>
        <taxon>Bacillati</taxon>
        <taxon>Actinomycetota</taxon>
        <taxon>Actinomycetes</taxon>
        <taxon>Micrococcales</taxon>
        <taxon>Micrococcaceae</taxon>
        <taxon>Zhihengliuella</taxon>
    </lineage>
</organism>